<proteinExistence type="inferred from homology"/>
<evidence type="ECO:0000256" key="3">
    <source>
        <dbReference type="ARBA" id="ARBA00022759"/>
    </source>
</evidence>
<dbReference type="GO" id="GO:0046872">
    <property type="term" value="F:metal ion binding"/>
    <property type="evidence" value="ECO:0007669"/>
    <property type="project" value="UniProtKB-UniRule"/>
</dbReference>
<comment type="function">
    <text evidence="10">CRISPR (clustered regularly interspaced short palindromic repeat), is an adaptive immune system that provides protection against mobile genetic elements (viruses, transposable elements and conjugative plasmids). CRISPR clusters contain spacers, sequences complementary to antecedent mobile elements, and target invading nucleic acids. CRISPR clusters are transcribed and processed into CRISPR RNA (crRNA). Acts as a dsDNA endonuclease. Involved in the integration of spacer DNA into the CRISPR cassette.</text>
</comment>
<comment type="cofactor">
    <cofactor evidence="10">
        <name>Mg(2+)</name>
        <dbReference type="ChEBI" id="CHEBI:18420"/>
    </cofactor>
    <cofactor evidence="10">
        <name>Mn(2+)</name>
        <dbReference type="ChEBI" id="CHEBI:29035"/>
    </cofactor>
</comment>
<evidence type="ECO:0000256" key="6">
    <source>
        <dbReference type="ARBA" id="ARBA00023118"/>
    </source>
</evidence>
<evidence type="ECO:0000256" key="4">
    <source>
        <dbReference type="ARBA" id="ARBA00022801"/>
    </source>
</evidence>
<feature type="binding site" evidence="10">
    <location>
        <position position="206"/>
    </location>
    <ligand>
        <name>Mn(2+)</name>
        <dbReference type="ChEBI" id="CHEBI:29035"/>
    </ligand>
</feature>
<dbReference type="InterPro" id="IPR002729">
    <property type="entry name" value="CRISPR-assoc_Cas1"/>
</dbReference>
<dbReference type="Gene3D" id="1.20.120.920">
    <property type="entry name" value="CRISPR-associated endonuclease Cas1, C-terminal domain"/>
    <property type="match status" value="1"/>
</dbReference>
<gene>
    <name evidence="10 11" type="primary">cas1</name>
    <name evidence="11" type="ORF">MUB46_13720</name>
</gene>
<dbReference type="InterPro" id="IPR042211">
    <property type="entry name" value="CRISPR-assoc_Cas1_N"/>
</dbReference>
<feature type="binding site" evidence="10">
    <location>
        <position position="221"/>
    </location>
    <ligand>
        <name>Mn(2+)</name>
        <dbReference type="ChEBI" id="CHEBI:29035"/>
    </ligand>
</feature>
<sequence length="300" mass="31755">MMAGRVVEIAEDGRHLAKSRGFLTVSADGAEIGRVPLDDIAAVVASAHAITYSNTLLVALAERGAPLVVCGANHRPAAVLWAADGHHDQAGRMSEQAAAPLPLKKRLWAQVVSAKIESQGATLESVGAPHEGFALLARKVRSGDPDNVEAQAARRYWPLLFGEDFRRERAGGGVNAMLNYAYTVLRAGTARAIMAAGLHPSLGLAHRQRGNAFALADDLMEPFRPVADLLVHDVVSGGATEVDRETKPELARILITDMSSGDGVSPVAACLERLALSAARCFAGTARKLDLPRRTLPLEG</sequence>
<comment type="subunit">
    <text evidence="9 10">Homodimer, forms a heterotetramer with a Cas2 homodimer.</text>
</comment>
<dbReference type="PANTHER" id="PTHR34353:SF2">
    <property type="entry name" value="CRISPR-ASSOCIATED ENDONUCLEASE CAS1 1"/>
    <property type="match status" value="1"/>
</dbReference>
<dbReference type="RefSeq" id="WP_261616505.1">
    <property type="nucleotide sequence ID" value="NZ_JALIDZ010000006.1"/>
</dbReference>
<evidence type="ECO:0000256" key="8">
    <source>
        <dbReference type="ARBA" id="ARBA00023211"/>
    </source>
</evidence>
<keyword evidence="6 10" id="KW-0051">Antiviral defense</keyword>
<keyword evidence="1 10" id="KW-0540">Nuclease</keyword>
<dbReference type="GO" id="GO:0004520">
    <property type="term" value="F:DNA endonuclease activity"/>
    <property type="evidence" value="ECO:0007669"/>
    <property type="project" value="InterPro"/>
</dbReference>
<dbReference type="AlphaFoldDB" id="A0AAW5R304"/>
<dbReference type="EMBL" id="JALIDZ010000006">
    <property type="protein sequence ID" value="MCT8972920.1"/>
    <property type="molecule type" value="Genomic_DNA"/>
</dbReference>
<keyword evidence="8 10" id="KW-0464">Manganese</keyword>
<name>A0AAW5R304_9HYPH</name>
<comment type="caution">
    <text evidence="11">The sequence shown here is derived from an EMBL/GenBank/DDBJ whole genome shotgun (WGS) entry which is preliminary data.</text>
</comment>
<dbReference type="HAMAP" id="MF_01470">
    <property type="entry name" value="Cas1"/>
    <property type="match status" value="1"/>
</dbReference>
<dbReference type="PANTHER" id="PTHR34353">
    <property type="entry name" value="CRISPR-ASSOCIATED ENDONUCLEASE CAS1 1"/>
    <property type="match status" value="1"/>
</dbReference>
<dbReference type="Gene3D" id="3.100.10.20">
    <property type="entry name" value="CRISPR-associated endonuclease Cas1, N-terminal domain"/>
    <property type="match status" value="1"/>
</dbReference>
<dbReference type="EC" id="3.1.-.-" evidence="10"/>
<dbReference type="InterPro" id="IPR042206">
    <property type="entry name" value="CRISPR-assoc_Cas1_C"/>
</dbReference>
<evidence type="ECO:0000256" key="10">
    <source>
        <dbReference type="HAMAP-Rule" id="MF_01470"/>
    </source>
</evidence>
<reference evidence="11 12" key="1">
    <citation type="submission" date="2022-04" db="EMBL/GenBank/DDBJ databases">
        <authorList>
            <person name="Ye Y.-Q."/>
            <person name="Du Z.-J."/>
        </authorList>
    </citation>
    <scope>NUCLEOTIDE SEQUENCE [LARGE SCALE GENOMIC DNA]</scope>
    <source>
        <strain evidence="11 12">A6E488</strain>
    </source>
</reference>
<evidence type="ECO:0000256" key="5">
    <source>
        <dbReference type="ARBA" id="ARBA00022842"/>
    </source>
</evidence>
<evidence type="ECO:0000313" key="12">
    <source>
        <dbReference type="Proteomes" id="UP001320898"/>
    </source>
</evidence>
<evidence type="ECO:0000256" key="2">
    <source>
        <dbReference type="ARBA" id="ARBA00022723"/>
    </source>
</evidence>
<keyword evidence="4 10" id="KW-0378">Hydrolase</keyword>
<dbReference type="GO" id="GO:0051607">
    <property type="term" value="P:defense response to virus"/>
    <property type="evidence" value="ECO:0007669"/>
    <property type="project" value="UniProtKB-UniRule"/>
</dbReference>
<evidence type="ECO:0000256" key="1">
    <source>
        <dbReference type="ARBA" id="ARBA00022722"/>
    </source>
</evidence>
<dbReference type="InterPro" id="IPR019855">
    <property type="entry name" value="CRISPR-assoc_Cas1_NMENI"/>
</dbReference>
<dbReference type="NCBIfam" id="TIGR00287">
    <property type="entry name" value="cas1"/>
    <property type="match status" value="1"/>
</dbReference>
<dbReference type="GO" id="GO:0003677">
    <property type="term" value="F:DNA binding"/>
    <property type="evidence" value="ECO:0007669"/>
    <property type="project" value="UniProtKB-KW"/>
</dbReference>
<evidence type="ECO:0000313" key="11">
    <source>
        <dbReference type="EMBL" id="MCT8972920.1"/>
    </source>
</evidence>
<organism evidence="11 12">
    <name type="scientific">Microbaculum marinisediminis</name>
    <dbReference type="NCBI Taxonomy" id="2931392"/>
    <lineage>
        <taxon>Bacteria</taxon>
        <taxon>Pseudomonadati</taxon>
        <taxon>Pseudomonadota</taxon>
        <taxon>Alphaproteobacteria</taxon>
        <taxon>Hyphomicrobiales</taxon>
        <taxon>Tepidamorphaceae</taxon>
        <taxon>Microbaculum</taxon>
    </lineage>
</organism>
<keyword evidence="7 10" id="KW-0238">DNA-binding</keyword>
<dbReference type="Proteomes" id="UP001320898">
    <property type="component" value="Unassembled WGS sequence"/>
</dbReference>
<keyword evidence="2 10" id="KW-0479">Metal-binding</keyword>
<dbReference type="GO" id="GO:0043571">
    <property type="term" value="P:maintenance of CRISPR repeat elements"/>
    <property type="evidence" value="ECO:0007669"/>
    <property type="project" value="UniProtKB-UniRule"/>
</dbReference>
<comment type="similarity">
    <text evidence="10">Belongs to the CRISPR-associated endonuclease Cas1 family.</text>
</comment>
<evidence type="ECO:0000256" key="7">
    <source>
        <dbReference type="ARBA" id="ARBA00023125"/>
    </source>
</evidence>
<dbReference type="GO" id="GO:0016787">
    <property type="term" value="F:hydrolase activity"/>
    <property type="evidence" value="ECO:0007669"/>
    <property type="project" value="UniProtKB-KW"/>
</dbReference>
<dbReference type="InterPro" id="IPR050646">
    <property type="entry name" value="Cas1"/>
</dbReference>
<keyword evidence="5 10" id="KW-0460">Magnesium</keyword>
<feature type="binding site" evidence="10">
    <location>
        <position position="149"/>
    </location>
    <ligand>
        <name>Mn(2+)</name>
        <dbReference type="ChEBI" id="CHEBI:29035"/>
    </ligand>
</feature>
<protein>
    <recommendedName>
        <fullName evidence="10">CRISPR-associated endonuclease Cas1</fullName>
        <ecNumber evidence="10">3.1.-.-</ecNumber>
    </recommendedName>
</protein>
<keyword evidence="12" id="KW-1185">Reference proteome</keyword>
<dbReference type="Pfam" id="PF01867">
    <property type="entry name" value="Cas_Cas1"/>
    <property type="match status" value="1"/>
</dbReference>
<evidence type="ECO:0000256" key="9">
    <source>
        <dbReference type="ARBA" id="ARBA00038592"/>
    </source>
</evidence>
<keyword evidence="3 10" id="KW-0255">Endonuclease</keyword>
<accession>A0AAW5R304</accession>
<dbReference type="NCBIfam" id="TIGR03639">
    <property type="entry name" value="cas1_NMENI"/>
    <property type="match status" value="1"/>
</dbReference>